<dbReference type="SUPFAM" id="SSF53098">
    <property type="entry name" value="Ribonuclease H-like"/>
    <property type="match status" value="1"/>
</dbReference>
<dbReference type="SUPFAM" id="SSF46689">
    <property type="entry name" value="Homeodomain-like"/>
    <property type="match status" value="1"/>
</dbReference>
<sequence>MAKQITQGMRDEAVRLVVVEGQTVRDVCQLMDVGPTALRRWIEQWRRKHDPQAEAPPVDAQVRIAELEAQNRRLKEERDLPKKIHRLLHSGQRSPEQVIQELGKVAPIRLVCQLMDYPRSSYYAWLHREPRIDRELLAQVDLVRRIHQSHRGSCGSRKMARELTNRGLPVGRYRARTLMRRAGVRARQHRRHKYHSLGPQALTAPNVLERQFNPEAPDQVWAGDITYIPTQQGWLYLAIVVDLFARRIVGWAHSHEGDAWLAVRALRGALKQRRPNGRLLFHSDQGRQYTSHAMAEILRDNGITQSMSRKGNCWDNAVVERVFATLKGEWLYSKYPTRQEAAADIEQFVDWYNHRRPHSANGLVPPALCEEQVA</sequence>
<dbReference type="GO" id="GO:0015074">
    <property type="term" value="P:DNA integration"/>
    <property type="evidence" value="ECO:0007669"/>
    <property type="project" value="InterPro"/>
</dbReference>
<dbReference type="Pfam" id="PF13276">
    <property type="entry name" value="HTH_21"/>
    <property type="match status" value="1"/>
</dbReference>
<dbReference type="Proteomes" id="UP001240529">
    <property type="component" value="Unassembled WGS sequence"/>
</dbReference>
<name>A0AAP5C8N3_9GAMM</name>
<dbReference type="Pfam" id="PF00665">
    <property type="entry name" value="rve"/>
    <property type="match status" value="1"/>
</dbReference>
<dbReference type="InterPro" id="IPR048020">
    <property type="entry name" value="Transpos_IS3"/>
</dbReference>
<dbReference type="PANTHER" id="PTHR46889:SF4">
    <property type="entry name" value="TRANSPOSASE INSO FOR INSERTION SEQUENCE ELEMENT IS911B-RELATED"/>
    <property type="match status" value="1"/>
</dbReference>
<protein>
    <submittedName>
        <fullName evidence="3">IS3 family transposase</fullName>
    </submittedName>
</protein>
<dbReference type="EMBL" id="JAVIAC010000018">
    <property type="protein sequence ID" value="MDQ7954256.1"/>
    <property type="molecule type" value="Genomic_DNA"/>
</dbReference>
<accession>A0AAP5C8N3</accession>
<dbReference type="PROSITE" id="PS50994">
    <property type="entry name" value="INTEGRASE"/>
    <property type="match status" value="1"/>
</dbReference>
<dbReference type="Gene3D" id="3.30.420.10">
    <property type="entry name" value="Ribonuclease H-like superfamily/Ribonuclease H"/>
    <property type="match status" value="1"/>
</dbReference>
<dbReference type="GO" id="GO:0006313">
    <property type="term" value="P:DNA transposition"/>
    <property type="evidence" value="ECO:0007669"/>
    <property type="project" value="InterPro"/>
</dbReference>
<dbReference type="PANTHER" id="PTHR46889">
    <property type="entry name" value="TRANSPOSASE INSF FOR INSERTION SEQUENCE IS3B-RELATED"/>
    <property type="match status" value="1"/>
</dbReference>
<dbReference type="GO" id="GO:0003677">
    <property type="term" value="F:DNA binding"/>
    <property type="evidence" value="ECO:0007669"/>
    <property type="project" value="InterPro"/>
</dbReference>
<evidence type="ECO:0000256" key="1">
    <source>
        <dbReference type="ARBA" id="ARBA00009964"/>
    </source>
</evidence>
<dbReference type="InterPro" id="IPR012337">
    <property type="entry name" value="RNaseH-like_sf"/>
</dbReference>
<evidence type="ECO:0000313" key="4">
    <source>
        <dbReference type="Proteomes" id="UP001240529"/>
    </source>
</evidence>
<dbReference type="GO" id="GO:0004803">
    <property type="term" value="F:transposase activity"/>
    <property type="evidence" value="ECO:0007669"/>
    <property type="project" value="InterPro"/>
</dbReference>
<comment type="caution">
    <text evidence="3">The sequence shown here is derived from an EMBL/GenBank/DDBJ whole genome shotgun (WGS) entry which is preliminary data.</text>
</comment>
<dbReference type="InterPro" id="IPR025948">
    <property type="entry name" value="HTH-like_dom"/>
</dbReference>
<dbReference type="NCBIfam" id="NF033516">
    <property type="entry name" value="transpos_IS3"/>
    <property type="match status" value="1"/>
</dbReference>
<dbReference type="InterPro" id="IPR009057">
    <property type="entry name" value="Homeodomain-like_sf"/>
</dbReference>
<evidence type="ECO:0000259" key="2">
    <source>
        <dbReference type="PROSITE" id="PS50994"/>
    </source>
</evidence>
<dbReference type="InterPro" id="IPR002514">
    <property type="entry name" value="Transposase_8"/>
</dbReference>
<evidence type="ECO:0000313" key="3">
    <source>
        <dbReference type="EMBL" id="MDQ7954256.1"/>
    </source>
</evidence>
<organism evidence="3 4">
    <name type="scientific">Stenotrophomonas geniculata</name>
    <dbReference type="NCBI Taxonomy" id="86188"/>
    <lineage>
        <taxon>Bacteria</taxon>
        <taxon>Pseudomonadati</taxon>
        <taxon>Pseudomonadota</taxon>
        <taxon>Gammaproteobacteria</taxon>
        <taxon>Lysobacterales</taxon>
        <taxon>Lysobacteraceae</taxon>
        <taxon>Stenotrophomonas</taxon>
    </lineage>
</organism>
<gene>
    <name evidence="3" type="ORF">Q0031_20945</name>
</gene>
<comment type="similarity">
    <text evidence="1">Belongs to the transposase 8 family.</text>
</comment>
<dbReference type="Pfam" id="PF01527">
    <property type="entry name" value="HTH_Tnp_1"/>
    <property type="match status" value="1"/>
</dbReference>
<dbReference type="InterPro" id="IPR050900">
    <property type="entry name" value="Transposase_IS3/IS150/IS904"/>
</dbReference>
<dbReference type="AlphaFoldDB" id="A0AAP5C8N3"/>
<reference evidence="3" key="1">
    <citation type="submission" date="2023-07" db="EMBL/GenBank/DDBJ databases">
        <authorList>
            <person name="Shahid S."/>
            <person name="Akbar M.Y."/>
            <person name="Ajmal W."/>
            <person name="Ansari A."/>
            <person name="Ghazanfar S."/>
        </authorList>
    </citation>
    <scope>NUCLEOTIDE SEQUENCE</scope>
    <source>
        <strain evidence="3">NIGAB</strain>
    </source>
</reference>
<dbReference type="InterPro" id="IPR001584">
    <property type="entry name" value="Integrase_cat-core"/>
</dbReference>
<proteinExistence type="inferred from homology"/>
<dbReference type="Gene3D" id="1.10.10.60">
    <property type="entry name" value="Homeodomain-like"/>
    <property type="match status" value="1"/>
</dbReference>
<feature type="domain" description="Integrase catalytic" evidence="2">
    <location>
        <begin position="213"/>
        <end position="373"/>
    </location>
</feature>
<dbReference type="InterPro" id="IPR036397">
    <property type="entry name" value="RNaseH_sf"/>
</dbReference>